<accession>A0ABS0AXD2</accession>
<keyword evidence="1" id="KW-0472">Membrane</keyword>
<reference evidence="2 3" key="1">
    <citation type="submission" date="2020-01" db="EMBL/GenBank/DDBJ databases">
        <title>Draft genome sequence of Cand. Neptunochlamydia vexilliferae K9.</title>
        <authorList>
            <person name="Schulz F."/>
            <person name="Koestlbacher S."/>
            <person name="Wascher F."/>
            <person name="Pizzetti I."/>
            <person name="Horn M."/>
        </authorList>
    </citation>
    <scope>NUCLEOTIDE SEQUENCE [LARGE SCALE GENOMIC DNA]</scope>
    <source>
        <strain evidence="2 3">K9</strain>
    </source>
</reference>
<evidence type="ECO:0000256" key="1">
    <source>
        <dbReference type="SAM" id="Phobius"/>
    </source>
</evidence>
<comment type="caution">
    <text evidence="2">The sequence shown here is derived from an EMBL/GenBank/DDBJ whole genome shotgun (WGS) entry which is preliminary data.</text>
</comment>
<evidence type="ECO:0000313" key="2">
    <source>
        <dbReference type="EMBL" id="MBF5058788.1"/>
    </source>
</evidence>
<dbReference type="Gene3D" id="1.20.5.2280">
    <property type="match status" value="1"/>
</dbReference>
<sequence length="147" mass="17297">MEVLAISWGQLAAFITASITSLAWVYKLIEKKFDRVNFDIKDFRKEVDARFEKVDHDIKDFRKEVDARFEKVDARFQKVDHDIKDFRKEVDLKFSRTDDKIEHLGDRVGKVENRLTAIETTIPYIAPRKVIPFPIEEDHSEKKANEG</sequence>
<evidence type="ECO:0000313" key="3">
    <source>
        <dbReference type="Proteomes" id="UP001194714"/>
    </source>
</evidence>
<gene>
    <name evidence="2" type="ORF">NEPTK9_000287</name>
</gene>
<name>A0ABS0AXD2_9BACT</name>
<feature type="transmembrane region" description="Helical" evidence="1">
    <location>
        <begin position="6"/>
        <end position="26"/>
    </location>
</feature>
<keyword evidence="1" id="KW-0812">Transmembrane</keyword>
<proteinExistence type="predicted"/>
<protein>
    <submittedName>
        <fullName evidence="2">Uncharacterized protein</fullName>
    </submittedName>
</protein>
<dbReference type="RefSeq" id="WP_194847076.1">
    <property type="nucleotide sequence ID" value="NZ_JAAEJV010000004.1"/>
</dbReference>
<dbReference type="EMBL" id="JAAEJV010000004">
    <property type="protein sequence ID" value="MBF5058788.1"/>
    <property type="molecule type" value="Genomic_DNA"/>
</dbReference>
<keyword evidence="3" id="KW-1185">Reference proteome</keyword>
<keyword evidence="1" id="KW-1133">Transmembrane helix</keyword>
<dbReference type="Proteomes" id="UP001194714">
    <property type="component" value="Unassembled WGS sequence"/>
</dbReference>
<organism evidence="2 3">
    <name type="scientific">Candidatus Neptunichlamydia vexilliferae</name>
    <dbReference type="NCBI Taxonomy" id="1651774"/>
    <lineage>
        <taxon>Bacteria</taxon>
        <taxon>Pseudomonadati</taxon>
        <taxon>Chlamydiota</taxon>
        <taxon>Chlamydiia</taxon>
        <taxon>Parachlamydiales</taxon>
        <taxon>Simkaniaceae</taxon>
        <taxon>Candidatus Neptunichlamydia</taxon>
    </lineage>
</organism>